<evidence type="ECO:0000256" key="6">
    <source>
        <dbReference type="SAM" id="MobiDB-lite"/>
    </source>
</evidence>
<dbReference type="Pfam" id="PF00400">
    <property type="entry name" value="WD40"/>
    <property type="match status" value="3"/>
</dbReference>
<dbReference type="InterPro" id="IPR001680">
    <property type="entry name" value="WD40_rpt"/>
</dbReference>
<feature type="repeat" description="WD" evidence="5">
    <location>
        <begin position="224"/>
        <end position="265"/>
    </location>
</feature>
<keyword evidence="3" id="KW-0677">Repeat</keyword>
<keyword evidence="2 5" id="KW-0853">WD repeat</keyword>
<dbReference type="EMBL" id="KZ819670">
    <property type="protein sequence ID" value="PWN26876.1"/>
    <property type="molecule type" value="Genomic_DNA"/>
</dbReference>
<feature type="compositionally biased region" description="Acidic residues" evidence="6">
    <location>
        <begin position="269"/>
        <end position="278"/>
    </location>
</feature>
<reference evidence="8 9" key="1">
    <citation type="journal article" date="2018" name="Mol. Biol. Evol.">
        <title>Broad Genomic Sampling Reveals a Smut Pathogenic Ancestry of the Fungal Clade Ustilaginomycotina.</title>
        <authorList>
            <person name="Kijpornyongpan T."/>
            <person name="Mondo S.J."/>
            <person name="Barry K."/>
            <person name="Sandor L."/>
            <person name="Lee J."/>
            <person name="Lipzen A."/>
            <person name="Pangilinan J."/>
            <person name="LaButti K."/>
            <person name="Hainaut M."/>
            <person name="Henrissat B."/>
            <person name="Grigoriev I.V."/>
            <person name="Spatafora J.W."/>
            <person name="Aime M.C."/>
        </authorList>
    </citation>
    <scope>NUCLEOTIDE SEQUENCE [LARGE SCALE GENOMIC DNA]</scope>
    <source>
        <strain evidence="8 9">MCA 5214</strain>
    </source>
</reference>
<dbReference type="GeneID" id="37031094"/>
<dbReference type="Proteomes" id="UP000245884">
    <property type="component" value="Unassembled WGS sequence"/>
</dbReference>
<dbReference type="PANTHER" id="PTHR19855">
    <property type="entry name" value="WD40 REPEAT PROTEIN 12, 37"/>
    <property type="match status" value="1"/>
</dbReference>
<proteinExistence type="predicted"/>
<dbReference type="STRING" id="1569628.A0A316UNL9"/>
<feature type="repeat" description="WD" evidence="5">
    <location>
        <begin position="425"/>
        <end position="467"/>
    </location>
</feature>
<keyword evidence="4" id="KW-0539">Nucleus</keyword>
<dbReference type="InterPro" id="IPR036322">
    <property type="entry name" value="WD40_repeat_dom_sf"/>
</dbReference>
<evidence type="ECO:0000313" key="8">
    <source>
        <dbReference type="EMBL" id="PWN26876.1"/>
    </source>
</evidence>
<evidence type="ECO:0000256" key="2">
    <source>
        <dbReference type="ARBA" id="ARBA00022574"/>
    </source>
</evidence>
<evidence type="ECO:0000313" key="9">
    <source>
        <dbReference type="Proteomes" id="UP000245884"/>
    </source>
</evidence>
<organism evidence="8 9">
    <name type="scientific">Jaminaea rosea</name>
    <dbReference type="NCBI Taxonomy" id="1569628"/>
    <lineage>
        <taxon>Eukaryota</taxon>
        <taxon>Fungi</taxon>
        <taxon>Dikarya</taxon>
        <taxon>Basidiomycota</taxon>
        <taxon>Ustilaginomycotina</taxon>
        <taxon>Exobasidiomycetes</taxon>
        <taxon>Microstromatales</taxon>
        <taxon>Microstromatales incertae sedis</taxon>
        <taxon>Jaminaea</taxon>
    </lineage>
</organism>
<accession>A0A316UNL9</accession>
<dbReference type="OrthoDB" id="10251381at2759"/>
<keyword evidence="9" id="KW-1185">Reference proteome</keyword>
<feature type="compositionally biased region" description="Polar residues" evidence="6">
    <location>
        <begin position="291"/>
        <end position="301"/>
    </location>
</feature>
<dbReference type="InterPro" id="IPR015943">
    <property type="entry name" value="WD40/YVTN_repeat-like_dom_sf"/>
</dbReference>
<dbReference type="InterPro" id="IPR020472">
    <property type="entry name" value="WD40_PAC1"/>
</dbReference>
<dbReference type="SMART" id="SM00320">
    <property type="entry name" value="WD40"/>
    <property type="match status" value="7"/>
</dbReference>
<gene>
    <name evidence="8" type="ORF">BDZ90DRAFT_280358</name>
</gene>
<evidence type="ECO:0000256" key="4">
    <source>
        <dbReference type="ARBA" id="ARBA00023242"/>
    </source>
</evidence>
<dbReference type="AlphaFoldDB" id="A0A316UNL9"/>
<evidence type="ECO:0000256" key="3">
    <source>
        <dbReference type="ARBA" id="ARBA00022737"/>
    </source>
</evidence>
<dbReference type="PRINTS" id="PR00320">
    <property type="entry name" value="GPROTEINBRPT"/>
</dbReference>
<protein>
    <submittedName>
        <fullName evidence="8">WD40 repeat-like protein</fullName>
    </submittedName>
</protein>
<dbReference type="PROSITE" id="PS50082">
    <property type="entry name" value="WD_REPEATS_2"/>
    <property type="match status" value="2"/>
</dbReference>
<dbReference type="InterPro" id="IPR012972">
    <property type="entry name" value="NLE"/>
</dbReference>
<name>A0A316UNL9_9BASI</name>
<feature type="region of interest" description="Disordered" evidence="6">
    <location>
        <begin position="266"/>
        <end position="304"/>
    </location>
</feature>
<dbReference type="PANTHER" id="PTHR19855:SF11">
    <property type="entry name" value="RIBOSOME BIOGENESIS PROTEIN WDR12"/>
    <property type="match status" value="1"/>
</dbReference>
<comment type="subcellular location">
    <subcellularLocation>
        <location evidence="1">Nucleus</location>
    </subcellularLocation>
</comment>
<dbReference type="Gene3D" id="2.130.10.10">
    <property type="entry name" value="YVTN repeat-like/Quinoprotein amine dehydrogenase"/>
    <property type="match status" value="2"/>
</dbReference>
<dbReference type="GO" id="GO:0005634">
    <property type="term" value="C:nucleus"/>
    <property type="evidence" value="ECO:0007669"/>
    <property type="project" value="UniProtKB-SubCell"/>
</dbReference>
<dbReference type="SUPFAM" id="SSF50978">
    <property type="entry name" value="WD40 repeat-like"/>
    <property type="match status" value="1"/>
</dbReference>
<evidence type="ECO:0000256" key="5">
    <source>
        <dbReference type="PROSITE-ProRule" id="PRU00221"/>
    </source>
</evidence>
<evidence type="ECO:0000256" key="1">
    <source>
        <dbReference type="ARBA" id="ARBA00004123"/>
    </source>
</evidence>
<dbReference type="RefSeq" id="XP_025361488.1">
    <property type="nucleotide sequence ID" value="XM_025509271.1"/>
</dbReference>
<sequence length="528" mass="55483">MEASASTSASASVPSVPLTLRTSIPGLDLPPTQYLVPVTFARSHLSTLVNRLLQQTKPEQDHQSTPFDFIVDGQLLRDSLQSWLDKNGKTVEEGVELEYVKSTLPPRWAGAFQHDDWVGGIDASREGAFLTASYDSCIRLFSYASPQEPTLTYKVPSTSSSAAQGLVAARWVKDGQVATAGLDGAVRLFSVPSTADATPRQLWWGTHHPISVKGKAAAVPKASMGMGPSALTSLDVAADGSGLVTASRDGSVAYWRLDELRDVAAGAEQDAEDDDDEGDGSRKRRKAANGKNASSTPSQGKRPTALFWHSLPTTIAATSTSAMPAHAPHPLSRVSSVIFHPSDPVHRCLTAGYDGKLIEWDLFSATRGGNPKVSVRGTSDSRAILCLAGMQGGEGKVVSGQMDRSLAIWDVSDSASSSSSTVVIPNAHAGPIYDVSAHPADSHLFASAGGEGVVKVWDTRSHKRALFTLQKPASATDAKGRIGGKLLACEWDRSKGEDGAGQSGQVVLAGGEDCAVNVFRGQGIGASA</sequence>
<feature type="domain" description="NLE" evidence="7">
    <location>
        <begin position="21"/>
        <end position="84"/>
    </location>
</feature>
<evidence type="ECO:0000259" key="7">
    <source>
        <dbReference type="Pfam" id="PF08154"/>
    </source>
</evidence>
<dbReference type="Pfam" id="PF08154">
    <property type="entry name" value="NLE"/>
    <property type="match status" value="1"/>
</dbReference>